<accession>A0A512ND06</accession>
<comment type="caution">
    <text evidence="1">The sequence shown here is derived from an EMBL/GenBank/DDBJ whole genome shotgun (WGS) entry which is preliminary data.</text>
</comment>
<keyword evidence="2" id="KW-1185">Reference proteome</keyword>
<reference evidence="1 2" key="1">
    <citation type="submission" date="2019-07" db="EMBL/GenBank/DDBJ databases">
        <title>Whole genome shotgun sequence of Reyranella soli NBRC 108950.</title>
        <authorList>
            <person name="Hosoyama A."/>
            <person name="Uohara A."/>
            <person name="Ohji S."/>
            <person name="Ichikawa N."/>
        </authorList>
    </citation>
    <scope>NUCLEOTIDE SEQUENCE [LARGE SCALE GENOMIC DNA]</scope>
    <source>
        <strain evidence="1 2">NBRC 108950</strain>
    </source>
</reference>
<gene>
    <name evidence="1" type="ORF">RSO01_39880</name>
</gene>
<evidence type="ECO:0000313" key="2">
    <source>
        <dbReference type="Proteomes" id="UP000321058"/>
    </source>
</evidence>
<dbReference type="AlphaFoldDB" id="A0A512ND06"/>
<proteinExistence type="predicted"/>
<evidence type="ECO:0000313" key="1">
    <source>
        <dbReference type="EMBL" id="GEP56822.1"/>
    </source>
</evidence>
<organism evidence="1 2">
    <name type="scientific">Reyranella soli</name>
    <dbReference type="NCBI Taxonomy" id="1230389"/>
    <lineage>
        <taxon>Bacteria</taxon>
        <taxon>Pseudomonadati</taxon>
        <taxon>Pseudomonadota</taxon>
        <taxon>Alphaproteobacteria</taxon>
        <taxon>Hyphomicrobiales</taxon>
        <taxon>Reyranellaceae</taxon>
        <taxon>Reyranella</taxon>
    </lineage>
</organism>
<dbReference type="RefSeq" id="WP_147151129.1">
    <property type="nucleotide sequence ID" value="NZ_BKAJ01000071.1"/>
</dbReference>
<dbReference type="SUPFAM" id="SSF55729">
    <property type="entry name" value="Acyl-CoA N-acyltransferases (Nat)"/>
    <property type="match status" value="1"/>
</dbReference>
<sequence>MTAFIVLNNRRGIHGLAGASLPAVDAWCTAHFGRDTLQFCQVLTARFNAGFLSLRTVSAGRLFVRASVYQAGVRVATIALRFDPPQRRAHISWLVVTPTGRGGPTSRHLLQNLLLIERDCGIARMTLQAGLTHGGYVWAVHGFLPSPDTTWPAIAARLTTKFAAMASSFTPAQVAAVDGLLRSPDRRALRAIAALAMPFAGTTLGKHLLMGESWPGELDLSDVASATIYLRRIGLIP</sequence>
<dbReference type="InterPro" id="IPR016181">
    <property type="entry name" value="Acyl_CoA_acyltransferase"/>
</dbReference>
<dbReference type="EMBL" id="BKAJ01000071">
    <property type="protein sequence ID" value="GEP56822.1"/>
    <property type="molecule type" value="Genomic_DNA"/>
</dbReference>
<name>A0A512ND06_9HYPH</name>
<protein>
    <submittedName>
        <fullName evidence="1">Uncharacterized protein</fullName>
    </submittedName>
</protein>
<dbReference type="Proteomes" id="UP000321058">
    <property type="component" value="Unassembled WGS sequence"/>
</dbReference>